<dbReference type="eggNOG" id="KOG2305">
    <property type="taxonomic scope" value="Eukaryota"/>
</dbReference>
<dbReference type="PANTHER" id="PTHR48075:SF1">
    <property type="entry name" value="LAMBDA-CRYSTALLIN HOMOLOG"/>
    <property type="match status" value="1"/>
</dbReference>
<gene>
    <name evidence="6" type="ORF">A1O1_02430</name>
</gene>
<evidence type="ECO:0000256" key="1">
    <source>
        <dbReference type="ARBA" id="ARBA00009463"/>
    </source>
</evidence>
<dbReference type="RefSeq" id="XP_007721531.1">
    <property type="nucleotide sequence ID" value="XM_007723341.1"/>
</dbReference>
<dbReference type="InterPro" id="IPR036291">
    <property type="entry name" value="NAD(P)-bd_dom_sf"/>
</dbReference>
<dbReference type="GeneID" id="19157330"/>
<comment type="similarity">
    <text evidence="1">Belongs to the 3-hydroxyacyl-CoA dehydrogenase family.</text>
</comment>
<dbReference type="GO" id="GO:0050104">
    <property type="term" value="F:L-gulonate 3-dehydrogenase activity"/>
    <property type="evidence" value="ECO:0007669"/>
    <property type="project" value="TreeGrafter"/>
</dbReference>
<reference evidence="6 7" key="1">
    <citation type="submission" date="2013-03" db="EMBL/GenBank/DDBJ databases">
        <title>The Genome Sequence of Capronia coronata CBS 617.96.</title>
        <authorList>
            <consortium name="The Broad Institute Genomics Platform"/>
            <person name="Cuomo C."/>
            <person name="de Hoog S."/>
            <person name="Gorbushina A."/>
            <person name="Walker B."/>
            <person name="Young S.K."/>
            <person name="Zeng Q."/>
            <person name="Gargeya S."/>
            <person name="Fitzgerald M."/>
            <person name="Haas B."/>
            <person name="Abouelleil A."/>
            <person name="Allen A.W."/>
            <person name="Alvarado L."/>
            <person name="Arachchi H.M."/>
            <person name="Berlin A.M."/>
            <person name="Chapman S.B."/>
            <person name="Gainer-Dewar J."/>
            <person name="Goldberg J."/>
            <person name="Griggs A."/>
            <person name="Gujja S."/>
            <person name="Hansen M."/>
            <person name="Howarth C."/>
            <person name="Imamovic A."/>
            <person name="Ireland A."/>
            <person name="Larimer J."/>
            <person name="McCowan C."/>
            <person name="Murphy C."/>
            <person name="Pearson M."/>
            <person name="Poon T.W."/>
            <person name="Priest M."/>
            <person name="Roberts A."/>
            <person name="Saif S."/>
            <person name="Shea T."/>
            <person name="Sisk P."/>
            <person name="Sykes S."/>
            <person name="Wortman J."/>
            <person name="Nusbaum C."/>
            <person name="Birren B."/>
        </authorList>
    </citation>
    <scope>NUCLEOTIDE SEQUENCE [LARGE SCALE GENOMIC DNA]</scope>
    <source>
        <strain evidence="6 7">CBS 617.96</strain>
    </source>
</reference>
<feature type="domain" description="3-hydroxyacyl-CoA dehydrogenase NAD binding" evidence="5">
    <location>
        <begin position="26"/>
        <end position="211"/>
    </location>
</feature>
<organism evidence="6 7">
    <name type="scientific">Capronia coronata CBS 617.96</name>
    <dbReference type="NCBI Taxonomy" id="1182541"/>
    <lineage>
        <taxon>Eukaryota</taxon>
        <taxon>Fungi</taxon>
        <taxon>Dikarya</taxon>
        <taxon>Ascomycota</taxon>
        <taxon>Pezizomycotina</taxon>
        <taxon>Eurotiomycetes</taxon>
        <taxon>Chaetothyriomycetidae</taxon>
        <taxon>Chaetothyriales</taxon>
        <taxon>Herpotrichiellaceae</taxon>
        <taxon>Capronia</taxon>
    </lineage>
</organism>
<keyword evidence="3" id="KW-0472">Membrane</keyword>
<dbReference type="OrthoDB" id="2021159at2759"/>
<keyword evidence="2" id="KW-0560">Oxidoreductase</keyword>
<dbReference type="InterPro" id="IPR008927">
    <property type="entry name" value="6-PGluconate_DH-like_C_sf"/>
</dbReference>
<keyword evidence="7" id="KW-1185">Reference proteome</keyword>
<dbReference type="HOGENOM" id="CLU_009834_0_1_1"/>
<evidence type="ECO:0000313" key="6">
    <source>
        <dbReference type="EMBL" id="EXJ94037.1"/>
    </source>
</evidence>
<dbReference type="Pfam" id="PF02737">
    <property type="entry name" value="3HCDH_N"/>
    <property type="match status" value="1"/>
</dbReference>
<dbReference type="GO" id="GO:0006631">
    <property type="term" value="P:fatty acid metabolic process"/>
    <property type="evidence" value="ECO:0007669"/>
    <property type="project" value="InterPro"/>
</dbReference>
<dbReference type="Gene3D" id="3.40.50.720">
    <property type="entry name" value="NAD(P)-binding Rossmann-like Domain"/>
    <property type="match status" value="1"/>
</dbReference>
<dbReference type="InterPro" id="IPR006108">
    <property type="entry name" value="3HC_DH_C"/>
</dbReference>
<feature type="domain" description="3-hydroxyacyl-CoA dehydrogenase C-terminal" evidence="4">
    <location>
        <begin position="215"/>
        <end position="283"/>
    </location>
</feature>
<dbReference type="Gene3D" id="1.10.1040.10">
    <property type="entry name" value="N-(1-d-carboxylethyl)-l-norvaline Dehydrogenase, domain 2"/>
    <property type="match status" value="1"/>
</dbReference>
<comment type="caution">
    <text evidence="6">The sequence shown here is derived from an EMBL/GenBank/DDBJ whole genome shotgun (WGS) entry which is preliminary data.</text>
</comment>
<protein>
    <recommendedName>
        <fullName evidence="8">Hydroxylacyl-CoA dehydrogenase</fullName>
    </recommendedName>
</protein>
<dbReference type="InterPro" id="IPR006176">
    <property type="entry name" value="3-OHacyl-CoA_DH_NAD-bd"/>
</dbReference>
<dbReference type="STRING" id="1182541.W9YM92"/>
<dbReference type="SUPFAM" id="SSF48179">
    <property type="entry name" value="6-phosphogluconate dehydrogenase C-terminal domain-like"/>
    <property type="match status" value="1"/>
</dbReference>
<name>W9YM92_9EURO</name>
<evidence type="ECO:0000259" key="4">
    <source>
        <dbReference type="Pfam" id="PF00725"/>
    </source>
</evidence>
<dbReference type="Proteomes" id="UP000019484">
    <property type="component" value="Unassembled WGS sequence"/>
</dbReference>
<evidence type="ECO:0000313" key="7">
    <source>
        <dbReference type="Proteomes" id="UP000019484"/>
    </source>
</evidence>
<keyword evidence="3" id="KW-1133">Transmembrane helix</keyword>
<accession>W9YM92</accession>
<keyword evidence="3" id="KW-0812">Transmembrane</keyword>
<feature type="transmembrane region" description="Helical" evidence="3">
    <location>
        <begin position="26"/>
        <end position="53"/>
    </location>
</feature>
<dbReference type="InterPro" id="IPR013328">
    <property type="entry name" value="6PGD_dom2"/>
</dbReference>
<dbReference type="GO" id="GO:0070403">
    <property type="term" value="F:NAD+ binding"/>
    <property type="evidence" value="ECO:0007669"/>
    <property type="project" value="InterPro"/>
</dbReference>
<evidence type="ECO:0000259" key="5">
    <source>
        <dbReference type="Pfam" id="PF02737"/>
    </source>
</evidence>
<dbReference type="EMBL" id="AMWN01000002">
    <property type="protein sequence ID" value="EXJ94037.1"/>
    <property type="molecule type" value="Genomic_DNA"/>
</dbReference>
<evidence type="ECO:0000256" key="3">
    <source>
        <dbReference type="SAM" id="Phobius"/>
    </source>
</evidence>
<dbReference type="SUPFAM" id="SSF51735">
    <property type="entry name" value="NAD(P)-binding Rossmann-fold domains"/>
    <property type="match status" value="1"/>
</dbReference>
<dbReference type="PANTHER" id="PTHR48075">
    <property type="entry name" value="3-HYDROXYACYL-COA DEHYDROGENASE FAMILY PROTEIN"/>
    <property type="match status" value="1"/>
</dbReference>
<proteinExistence type="inferred from homology"/>
<evidence type="ECO:0000256" key="2">
    <source>
        <dbReference type="ARBA" id="ARBA00023002"/>
    </source>
</evidence>
<dbReference type="AlphaFoldDB" id="W9YM92"/>
<evidence type="ECO:0008006" key="8">
    <source>
        <dbReference type="Google" id="ProtNLM"/>
    </source>
</evidence>
<sequence>MSRKEDIPSAALPPASPTLPHSHEHITLIGLGAIGISFLALHLAYSAATISVYDPRPDLREHIEAVLPLYLSPSVDDIPSLITSRRLILCDSLESACRTATIVQEQGPESVGFKQRTWAEVISYVSPACHLWSSTSGIPASKQLEHLPLQHDATAVSARQRLLVVHPFNPPHIMPLLELVPSPQTTQTELDFAKSYFVALQSGHRPITIHKESTGFVANRLSFILFREACHLVNEGVASAEEIDEVVRASLGPRWAVAGPFKMYGFGGGNKGMKGFLDNIGESIGDVWRDAGTITMDDDTWKEKVIKQTTQAYGLPGGEDIKARDRGLKAVIRVQEEQEEQEMDEARKVKDY</sequence>
<dbReference type="Pfam" id="PF00725">
    <property type="entry name" value="3HCDH"/>
    <property type="match status" value="1"/>
</dbReference>